<feature type="coiled-coil region" evidence="4">
    <location>
        <begin position="259"/>
        <end position="316"/>
    </location>
</feature>
<comment type="similarity">
    <text evidence="1">Belongs to the TRAFAC class TrmE-Era-EngA-EngB-Septin-like GTPase superfamily. AIG1/Toc34/Toc159-like paraseptin GTPase family. IAN subfamily.</text>
</comment>
<evidence type="ECO:0000256" key="4">
    <source>
        <dbReference type="SAM" id="Coils"/>
    </source>
</evidence>
<evidence type="ECO:0000256" key="2">
    <source>
        <dbReference type="ARBA" id="ARBA00022741"/>
    </source>
</evidence>
<feature type="region of interest" description="Disordered" evidence="5">
    <location>
        <begin position="1"/>
        <end position="41"/>
    </location>
</feature>
<dbReference type="Gene3D" id="3.40.50.300">
    <property type="entry name" value="P-loop containing nucleotide triphosphate hydrolases"/>
    <property type="match status" value="2"/>
</dbReference>
<keyword evidence="2" id="KW-0547">Nucleotide-binding</keyword>
<dbReference type="AlphaFoldDB" id="A0A8J5ZZV0"/>
<dbReference type="Pfam" id="PF04548">
    <property type="entry name" value="AIG1"/>
    <property type="match status" value="2"/>
</dbReference>
<dbReference type="InterPro" id="IPR045058">
    <property type="entry name" value="GIMA/IAN/Toc"/>
</dbReference>
<gene>
    <name evidence="7" type="ORF">J0S82_003356</name>
</gene>
<reference evidence="7" key="1">
    <citation type="journal article" date="2021" name="Evol. Appl.">
        <title>The genome of the Pyrenean desman and the effects of bottlenecks and inbreeding on the genomic landscape of an endangered species.</title>
        <authorList>
            <person name="Escoda L."/>
            <person name="Castresana J."/>
        </authorList>
    </citation>
    <scope>NUCLEOTIDE SEQUENCE</scope>
    <source>
        <strain evidence="7">IBE-C5619</strain>
    </source>
</reference>
<accession>A0A8J5ZZV0</accession>
<comment type="caution">
    <text evidence="7">The sequence shown here is derived from an EMBL/GenBank/DDBJ whole genome shotgun (WGS) entry which is preliminary data.</text>
</comment>
<keyword evidence="4" id="KW-0175">Coiled coil</keyword>
<dbReference type="Proteomes" id="UP000700334">
    <property type="component" value="Unassembled WGS sequence"/>
</dbReference>
<dbReference type="PANTHER" id="PTHR10903:SF182">
    <property type="entry name" value="GTPASE IMAP FAMILY MEMBER 4"/>
    <property type="match status" value="1"/>
</dbReference>
<dbReference type="OrthoDB" id="5985928at2759"/>
<evidence type="ECO:0000259" key="6">
    <source>
        <dbReference type="PROSITE" id="PS51720"/>
    </source>
</evidence>
<sequence length="650" mass="74449">MGSSDILSTLASSSSPAGLADSGYNGSPTPRRPRDQRRLGHALSRASRWRWPWLGHQDSRDSQLRLVLLGKTGVGKSATGNSILGREAFESRMDAQSVTKSCKKESSPWNGREVVVVDTPGIFDTEVTEADTKREMARCVLLTSPGPHALLLVVRLCRYTPEERKAMEKILKMFGDKAKRFMIILFTWKDELEDTEFHDYLKDAPPFIRELVGKFSDRYCLFNNRATGAEMDAQRDELLALAQRVVMQNGGECYSNKVYKRAEDEIQKQTRTVKAQYRAELEREKAKIREEYEQKFRELEDQLEQQERRAQMERLLREKDIFYAQREQEARIEVESQNGLFDFLMQLLAQACSEDSLSQREHRLRLILVGRTGTGKSATGNSILGQHFFQSKLGATSVTKTCKIGTCRWGRWLVDIVDTPDLFGADLSQTDSRWRELGRCYLLSAPGPHALLLVCQLGRFTAQDHQAWQRVKAMFGPSVAARTIVVFTRKEDLDGGSLLEYIRGTDPRSLRELVSECGERVCAFDNRFDSEEQKTQGAELMAMVECLLAAHQGAPFTNNEYRLAQDHCSVSPEEELVRVLAYKVALRMKSPGAHWLPPWLPAWLSPWSWSWSWPLRPLSWCYRLGLLFLPWGLLYWLLFWREPEALTDSR</sequence>
<feature type="domain" description="AIG1-type G" evidence="6">
    <location>
        <begin position="361"/>
        <end position="565"/>
    </location>
</feature>
<feature type="compositionally biased region" description="Low complexity" evidence="5">
    <location>
        <begin position="1"/>
        <end position="23"/>
    </location>
</feature>
<feature type="domain" description="AIG1-type G" evidence="6">
    <location>
        <begin position="61"/>
        <end position="263"/>
    </location>
</feature>
<dbReference type="CDD" id="cd01852">
    <property type="entry name" value="AIG1"/>
    <property type="match status" value="2"/>
</dbReference>
<dbReference type="EMBL" id="JAGFMF010011959">
    <property type="protein sequence ID" value="KAG8508965.1"/>
    <property type="molecule type" value="Genomic_DNA"/>
</dbReference>
<proteinExistence type="inferred from homology"/>
<evidence type="ECO:0000256" key="5">
    <source>
        <dbReference type="SAM" id="MobiDB-lite"/>
    </source>
</evidence>
<name>A0A8J5ZZV0_GALPY</name>
<dbReference type="SUPFAM" id="SSF52540">
    <property type="entry name" value="P-loop containing nucleoside triphosphate hydrolases"/>
    <property type="match status" value="2"/>
</dbReference>
<dbReference type="InterPro" id="IPR006703">
    <property type="entry name" value="G_AIG1"/>
</dbReference>
<keyword evidence="3" id="KW-0342">GTP-binding</keyword>
<dbReference type="PANTHER" id="PTHR10903">
    <property type="entry name" value="GTPASE, IMAP FAMILY MEMBER-RELATED"/>
    <property type="match status" value="1"/>
</dbReference>
<dbReference type="FunFam" id="3.40.50.300:FF:000366">
    <property type="entry name" value="GTPase, IMAP family member 2"/>
    <property type="match status" value="2"/>
</dbReference>
<evidence type="ECO:0000313" key="7">
    <source>
        <dbReference type="EMBL" id="KAG8508965.1"/>
    </source>
</evidence>
<evidence type="ECO:0000313" key="8">
    <source>
        <dbReference type="Proteomes" id="UP000700334"/>
    </source>
</evidence>
<evidence type="ECO:0000256" key="3">
    <source>
        <dbReference type="ARBA" id="ARBA00023134"/>
    </source>
</evidence>
<keyword evidence="8" id="KW-1185">Reference proteome</keyword>
<dbReference type="GO" id="GO:0005829">
    <property type="term" value="C:cytosol"/>
    <property type="evidence" value="ECO:0007669"/>
    <property type="project" value="TreeGrafter"/>
</dbReference>
<protein>
    <submittedName>
        <fullName evidence="7">GTPase IMAP family member 4</fullName>
    </submittedName>
</protein>
<dbReference type="PROSITE" id="PS51720">
    <property type="entry name" value="G_AIG1"/>
    <property type="match status" value="2"/>
</dbReference>
<dbReference type="InterPro" id="IPR027417">
    <property type="entry name" value="P-loop_NTPase"/>
</dbReference>
<dbReference type="GO" id="GO:0005525">
    <property type="term" value="F:GTP binding"/>
    <property type="evidence" value="ECO:0007669"/>
    <property type="project" value="UniProtKB-KW"/>
</dbReference>
<evidence type="ECO:0000256" key="1">
    <source>
        <dbReference type="ARBA" id="ARBA00008535"/>
    </source>
</evidence>
<organism evidence="7 8">
    <name type="scientific">Galemys pyrenaicus</name>
    <name type="common">Iberian desman</name>
    <name type="synonym">Pyrenean desman</name>
    <dbReference type="NCBI Taxonomy" id="202257"/>
    <lineage>
        <taxon>Eukaryota</taxon>
        <taxon>Metazoa</taxon>
        <taxon>Chordata</taxon>
        <taxon>Craniata</taxon>
        <taxon>Vertebrata</taxon>
        <taxon>Euteleostomi</taxon>
        <taxon>Mammalia</taxon>
        <taxon>Eutheria</taxon>
        <taxon>Laurasiatheria</taxon>
        <taxon>Eulipotyphla</taxon>
        <taxon>Talpidae</taxon>
        <taxon>Galemys</taxon>
    </lineage>
</organism>